<evidence type="ECO:0000256" key="2">
    <source>
        <dbReference type="PIRNR" id="PIRNR006241"/>
    </source>
</evidence>
<dbReference type="STRING" id="401053.AciPR4_4247"/>
<dbReference type="PIRSF" id="PIRSF006241">
    <property type="entry name" value="HyI"/>
    <property type="match status" value="1"/>
</dbReference>
<evidence type="ECO:0000256" key="3">
    <source>
        <dbReference type="PIRSR" id="PIRSR006241-50"/>
    </source>
</evidence>
<feature type="signal peptide" evidence="4">
    <location>
        <begin position="1"/>
        <end position="27"/>
    </location>
</feature>
<feature type="domain" description="Xylose isomerase-like TIM barrel" evidence="5">
    <location>
        <begin position="51"/>
        <end position="270"/>
    </location>
</feature>
<dbReference type="eggNOG" id="COG3622">
    <property type="taxonomic scope" value="Bacteria"/>
</dbReference>
<comment type="similarity">
    <text evidence="2">Belongs to the hyi family.</text>
</comment>
<dbReference type="InterPro" id="IPR036237">
    <property type="entry name" value="Xyl_isomerase-like_sf"/>
</dbReference>
<dbReference type="EMBL" id="CP002467">
    <property type="protein sequence ID" value="ADV84990.1"/>
    <property type="molecule type" value="Genomic_DNA"/>
</dbReference>
<accession>E8V6W6</accession>
<dbReference type="InterPro" id="IPR013022">
    <property type="entry name" value="Xyl_isomerase-like_TIM-brl"/>
</dbReference>
<feature type="active site" description="Proton donor/acceptor" evidence="3">
    <location>
        <position position="164"/>
    </location>
</feature>
<dbReference type="SUPFAM" id="SSF51658">
    <property type="entry name" value="Xylose isomerase-like"/>
    <property type="match status" value="1"/>
</dbReference>
<dbReference type="RefSeq" id="WP_013570720.1">
    <property type="nucleotide sequence ID" value="NC_014963.1"/>
</dbReference>
<dbReference type="InterPro" id="IPR050417">
    <property type="entry name" value="Sugar_Epim/Isomerase"/>
</dbReference>
<evidence type="ECO:0000313" key="6">
    <source>
        <dbReference type="EMBL" id="ADV84990.1"/>
    </source>
</evidence>
<dbReference type="HOGENOM" id="CLU_050006_1_2_0"/>
<dbReference type="OrthoDB" id="9786584at2"/>
<evidence type="ECO:0000259" key="5">
    <source>
        <dbReference type="Pfam" id="PF01261"/>
    </source>
</evidence>
<dbReference type="PANTHER" id="PTHR43489">
    <property type="entry name" value="ISOMERASE"/>
    <property type="match status" value="1"/>
</dbReference>
<reference evidence="6 7" key="1">
    <citation type="journal article" date="2012" name="Stand. Genomic Sci.">
        <title>Complete genome sequence of Terriglobus saanensis type strain SP1PR4(T), an Acidobacteria from tundra soil.</title>
        <authorList>
            <person name="Rawat S.R."/>
            <person name="Mannisto M.K."/>
            <person name="Starovoytov V."/>
            <person name="Goodwin L."/>
            <person name="Nolan M."/>
            <person name="Hauser L."/>
            <person name="Land M."/>
            <person name="Davenport K.W."/>
            <person name="Woyke T."/>
            <person name="Haggblom M.M."/>
        </authorList>
    </citation>
    <scope>NUCLEOTIDE SEQUENCE</scope>
    <source>
        <strain evidence="7">ATCC BAA-1853 / DSM 23119 / SP1PR4</strain>
    </source>
</reference>
<feature type="chain" id="PRO_5003233116" evidence="4">
    <location>
        <begin position="28"/>
        <end position="286"/>
    </location>
</feature>
<dbReference type="Proteomes" id="UP000006844">
    <property type="component" value="Chromosome"/>
</dbReference>
<keyword evidence="1 2" id="KW-0413">Isomerase</keyword>
<dbReference type="Gene3D" id="3.20.20.150">
    <property type="entry name" value="Divalent-metal-dependent TIM barrel enzymes"/>
    <property type="match status" value="1"/>
</dbReference>
<keyword evidence="7" id="KW-1185">Reference proteome</keyword>
<organism evidence="6 7">
    <name type="scientific">Terriglobus saanensis (strain ATCC BAA-1853 / DSM 23119 / SP1PR4)</name>
    <dbReference type="NCBI Taxonomy" id="401053"/>
    <lineage>
        <taxon>Bacteria</taxon>
        <taxon>Pseudomonadati</taxon>
        <taxon>Acidobacteriota</taxon>
        <taxon>Terriglobia</taxon>
        <taxon>Terriglobales</taxon>
        <taxon>Acidobacteriaceae</taxon>
        <taxon>Terriglobus</taxon>
    </lineage>
</organism>
<sequence length="286" mass="31590">MHRRDFTRTLAALAATAALPKFATAQAQQAAIRFSVMLWTLNKISPTEKSIELVAQAGYQGVELVGEWQKWSPADYARITSRTRALSLTIDSMAGVRGFADPATKDQLLADLAVALEAAKRLNCPQIILTSGKRTAASSHEACIEILKPVTDLAAKADKQVVIEPIDLLENPTSYLTSVTEAAEISRAINNPHLRVLYDLYHEQRQGGNLIEKIEKNIDQIALFHIASVPGRHEPSTGEVRYEAAYRRIAELKYNGFIAMEFYPTSDALTSLRTAREEAQRAITNV</sequence>
<evidence type="ECO:0000313" key="7">
    <source>
        <dbReference type="Proteomes" id="UP000006844"/>
    </source>
</evidence>
<dbReference type="KEGG" id="tsa:AciPR4_4247"/>
<proteinExistence type="inferred from homology"/>
<dbReference type="AlphaFoldDB" id="E8V6W6"/>
<keyword evidence="4" id="KW-0732">Signal</keyword>
<name>E8V6W6_TERSS</name>
<gene>
    <name evidence="6" type="ordered locus">AciPR4_4247</name>
</gene>
<feature type="active site" description="Proton donor/acceptor" evidence="3">
    <location>
        <position position="261"/>
    </location>
</feature>
<evidence type="ECO:0000256" key="1">
    <source>
        <dbReference type="ARBA" id="ARBA00023235"/>
    </source>
</evidence>
<dbReference type="InterPro" id="IPR026040">
    <property type="entry name" value="HyI-like"/>
</dbReference>
<dbReference type="GO" id="GO:0016853">
    <property type="term" value="F:isomerase activity"/>
    <property type="evidence" value="ECO:0007669"/>
    <property type="project" value="UniProtKB-KW"/>
</dbReference>
<protein>
    <submittedName>
        <fullName evidence="6">Xylose isomerase domain-containing protein TIM barrel</fullName>
    </submittedName>
</protein>
<evidence type="ECO:0000256" key="4">
    <source>
        <dbReference type="SAM" id="SignalP"/>
    </source>
</evidence>
<dbReference type="Pfam" id="PF01261">
    <property type="entry name" value="AP_endonuc_2"/>
    <property type="match status" value="1"/>
</dbReference>